<organism evidence="1">
    <name type="scientific">uncultured Spirochaetota bacterium</name>
    <dbReference type="NCBI Taxonomy" id="460511"/>
    <lineage>
        <taxon>Bacteria</taxon>
        <taxon>Pseudomonadati</taxon>
        <taxon>Spirochaetota</taxon>
        <taxon>environmental samples</taxon>
    </lineage>
</organism>
<dbReference type="EMBL" id="UPXP01000008">
    <property type="protein sequence ID" value="VBB38984.1"/>
    <property type="molecule type" value="Genomic_DNA"/>
</dbReference>
<proteinExistence type="predicted"/>
<sequence length="77" mass="8594">MKPMCANCGSEVGLIRQRAEPVPPENNDPACDVVLCSNCGVILGVLLPYEDQWDLETLLDLQIPGEERRRRTLKSAR</sequence>
<accession>A0A652ZT81</accession>
<gene>
    <name evidence="1" type="ORF">TRIP_E160208</name>
</gene>
<reference evidence="1" key="1">
    <citation type="submission" date="2018-07" db="EMBL/GenBank/DDBJ databases">
        <authorList>
            <consortium name="Genoscope - CEA"/>
            <person name="William W."/>
        </authorList>
    </citation>
    <scope>NUCLEOTIDE SEQUENCE</scope>
    <source>
        <strain evidence="1">IK1</strain>
    </source>
</reference>
<evidence type="ECO:0000313" key="1">
    <source>
        <dbReference type="EMBL" id="VBB38984.1"/>
    </source>
</evidence>
<name>A0A652ZT81_9SPIR</name>
<dbReference type="AlphaFoldDB" id="A0A652ZT81"/>
<protein>
    <submittedName>
        <fullName evidence="1">Uncharacterized protein</fullName>
    </submittedName>
</protein>